<feature type="compositionally biased region" description="Polar residues" evidence="6">
    <location>
        <begin position="272"/>
        <end position="307"/>
    </location>
</feature>
<feature type="region of interest" description="Disordered" evidence="6">
    <location>
        <begin position="240"/>
        <end position="337"/>
    </location>
</feature>
<evidence type="ECO:0000313" key="9">
    <source>
        <dbReference type="Proteomes" id="UP000192578"/>
    </source>
</evidence>
<dbReference type="GO" id="GO:0016020">
    <property type="term" value="C:membrane"/>
    <property type="evidence" value="ECO:0007669"/>
    <property type="project" value="UniProtKB-SubCell"/>
</dbReference>
<feature type="compositionally biased region" description="Low complexity" evidence="6">
    <location>
        <begin position="258"/>
        <end position="271"/>
    </location>
</feature>
<dbReference type="PANTHER" id="PTHR31815:SF1">
    <property type="entry name" value="TRANSMEMBRANE PROTEIN 200C"/>
    <property type="match status" value="1"/>
</dbReference>
<feature type="transmembrane region" description="Helical" evidence="7">
    <location>
        <begin position="60"/>
        <end position="78"/>
    </location>
</feature>
<evidence type="ECO:0000256" key="3">
    <source>
        <dbReference type="ARBA" id="ARBA00022692"/>
    </source>
</evidence>
<protein>
    <recommendedName>
        <fullName evidence="10">Transmembrane protein 200A</fullName>
    </recommendedName>
</protein>
<comment type="caution">
    <text evidence="8">The sequence shown here is derived from an EMBL/GenBank/DDBJ whole genome shotgun (WGS) entry which is preliminary data.</text>
</comment>
<name>A0A1W0WUY3_HYPEX</name>
<evidence type="ECO:0000256" key="2">
    <source>
        <dbReference type="ARBA" id="ARBA00005308"/>
    </source>
</evidence>
<keyword evidence="9" id="KW-1185">Reference proteome</keyword>
<dbReference type="Proteomes" id="UP000192578">
    <property type="component" value="Unassembled WGS sequence"/>
</dbReference>
<evidence type="ECO:0000256" key="7">
    <source>
        <dbReference type="SAM" id="Phobius"/>
    </source>
</evidence>
<comment type="similarity">
    <text evidence="2">Belongs to the TMEM200 family.</text>
</comment>
<organism evidence="8 9">
    <name type="scientific">Hypsibius exemplaris</name>
    <name type="common">Freshwater tardigrade</name>
    <dbReference type="NCBI Taxonomy" id="2072580"/>
    <lineage>
        <taxon>Eukaryota</taxon>
        <taxon>Metazoa</taxon>
        <taxon>Ecdysozoa</taxon>
        <taxon>Tardigrada</taxon>
        <taxon>Eutardigrada</taxon>
        <taxon>Parachela</taxon>
        <taxon>Hypsibioidea</taxon>
        <taxon>Hypsibiidae</taxon>
        <taxon>Hypsibius</taxon>
    </lineage>
</organism>
<gene>
    <name evidence="8" type="ORF">BV898_06862</name>
</gene>
<feature type="compositionally biased region" description="Polar residues" evidence="6">
    <location>
        <begin position="369"/>
        <end position="381"/>
    </location>
</feature>
<dbReference type="AlphaFoldDB" id="A0A1W0WUY3"/>
<dbReference type="OrthoDB" id="9994280at2759"/>
<reference evidence="9" key="1">
    <citation type="submission" date="2017-01" db="EMBL/GenBank/DDBJ databases">
        <title>Comparative genomics of anhydrobiosis in the tardigrade Hypsibius dujardini.</title>
        <authorList>
            <person name="Yoshida Y."/>
            <person name="Koutsovoulos G."/>
            <person name="Laetsch D."/>
            <person name="Stevens L."/>
            <person name="Kumar S."/>
            <person name="Horikawa D."/>
            <person name="Ishino K."/>
            <person name="Komine S."/>
            <person name="Tomita M."/>
            <person name="Blaxter M."/>
            <person name="Arakawa K."/>
        </authorList>
    </citation>
    <scope>NUCLEOTIDE SEQUENCE [LARGE SCALE GENOMIC DNA]</scope>
    <source>
        <strain evidence="9">Z151</strain>
    </source>
</reference>
<sequence>MHMIRLQTQKYNVHDLPKTIRRQFAPGPGMIEPAFPSRTKLVRVRVDRACLWSVCKTSSLAMFLIVIGATMAVVGFYAPELSSHEISVGNTTYTTVNANAHWHLKNLTFVGPAFMGLGSVIIVAICVMTFEARDKAAKICPEDPPKKLKDELCVNVLKNLVRKYSGVPKIAPQMQEDQEASRLIPIYSTKKQQSKRSSQFLETPTAGDYALGTRCSSEPCFALTSPHRVNLNMQLPAVHVTSADSPSPPPPQALTIDSSRGSASMRSSTTGCSSTQPEANSVSSKTSSTAPVVAQQEQTRQTGTASTMDPVEEPPRLNIAQHTSGSSSSSASAATTTTTAGVLVDVRRQSTVSRETVVDIHPLPASCSNNNTSHRNETSCPIDSLENIV</sequence>
<proteinExistence type="inferred from homology"/>
<evidence type="ECO:0000256" key="5">
    <source>
        <dbReference type="ARBA" id="ARBA00023136"/>
    </source>
</evidence>
<keyword evidence="4 7" id="KW-1133">Transmembrane helix</keyword>
<dbReference type="PANTHER" id="PTHR31815">
    <property type="entry name" value="AGAP005329-PA"/>
    <property type="match status" value="1"/>
</dbReference>
<feature type="compositionally biased region" description="Low complexity" evidence="6">
    <location>
        <begin position="323"/>
        <end position="337"/>
    </location>
</feature>
<evidence type="ECO:0000256" key="4">
    <source>
        <dbReference type="ARBA" id="ARBA00022989"/>
    </source>
</evidence>
<dbReference type="EMBL" id="MTYJ01000043">
    <property type="protein sequence ID" value="OQV19004.1"/>
    <property type="molecule type" value="Genomic_DNA"/>
</dbReference>
<feature type="region of interest" description="Disordered" evidence="6">
    <location>
        <begin position="369"/>
        <end position="389"/>
    </location>
</feature>
<comment type="subcellular location">
    <subcellularLocation>
        <location evidence="1">Membrane</location>
        <topology evidence="1">Multi-pass membrane protein</topology>
    </subcellularLocation>
</comment>
<keyword evidence="3 7" id="KW-0812">Transmembrane</keyword>
<evidence type="ECO:0000256" key="6">
    <source>
        <dbReference type="SAM" id="MobiDB-lite"/>
    </source>
</evidence>
<keyword evidence="5 7" id="KW-0472">Membrane</keyword>
<evidence type="ECO:0000313" key="8">
    <source>
        <dbReference type="EMBL" id="OQV19004.1"/>
    </source>
</evidence>
<dbReference type="InterPro" id="IPR018787">
    <property type="entry name" value="DUF2371_TMEM200"/>
</dbReference>
<evidence type="ECO:0008006" key="10">
    <source>
        <dbReference type="Google" id="ProtNLM"/>
    </source>
</evidence>
<feature type="transmembrane region" description="Helical" evidence="7">
    <location>
        <begin position="109"/>
        <end position="130"/>
    </location>
</feature>
<accession>A0A1W0WUY3</accession>
<evidence type="ECO:0000256" key="1">
    <source>
        <dbReference type="ARBA" id="ARBA00004141"/>
    </source>
</evidence>